<keyword evidence="5 10" id="KW-0863">Zinc-finger</keyword>
<dbReference type="PROSITE" id="PS50014">
    <property type="entry name" value="BROMODOMAIN_2"/>
    <property type="match status" value="1"/>
</dbReference>
<dbReference type="PROSITE" id="PS00633">
    <property type="entry name" value="BROMODOMAIN_1"/>
    <property type="match status" value="1"/>
</dbReference>
<dbReference type="PANTHER" id="PTHR13793">
    <property type="entry name" value="PHD FINGER PROTEINS"/>
    <property type="match status" value="1"/>
</dbReference>
<organism evidence="15 16">
    <name type="scientific">Tropilaelaps mercedesae</name>
    <dbReference type="NCBI Taxonomy" id="418985"/>
    <lineage>
        <taxon>Eukaryota</taxon>
        <taxon>Metazoa</taxon>
        <taxon>Ecdysozoa</taxon>
        <taxon>Arthropoda</taxon>
        <taxon>Chelicerata</taxon>
        <taxon>Arachnida</taxon>
        <taxon>Acari</taxon>
        <taxon>Parasitiformes</taxon>
        <taxon>Mesostigmata</taxon>
        <taxon>Gamasina</taxon>
        <taxon>Dermanyssoidea</taxon>
        <taxon>Laelapidae</taxon>
        <taxon>Tropilaelaps</taxon>
    </lineage>
</organism>
<dbReference type="InterPro" id="IPR013083">
    <property type="entry name" value="Znf_RING/FYVE/PHD"/>
</dbReference>
<dbReference type="AlphaFoldDB" id="A0A1V9Y3D0"/>
<evidence type="ECO:0000256" key="5">
    <source>
        <dbReference type="ARBA" id="ARBA00022771"/>
    </source>
</evidence>
<feature type="compositionally biased region" description="Polar residues" evidence="11">
    <location>
        <begin position="82"/>
        <end position="113"/>
    </location>
</feature>
<feature type="compositionally biased region" description="Low complexity" evidence="11">
    <location>
        <begin position="139"/>
        <end position="149"/>
    </location>
</feature>
<dbReference type="SMART" id="SM00297">
    <property type="entry name" value="BROMO"/>
    <property type="match status" value="1"/>
</dbReference>
<keyword evidence="8" id="KW-0539">Nucleus</keyword>
<feature type="compositionally biased region" description="Acidic residues" evidence="11">
    <location>
        <begin position="946"/>
        <end position="959"/>
    </location>
</feature>
<feature type="region of interest" description="Disordered" evidence="11">
    <location>
        <begin position="198"/>
        <end position="239"/>
    </location>
</feature>
<evidence type="ECO:0000259" key="14">
    <source>
        <dbReference type="PROSITE" id="PS51805"/>
    </source>
</evidence>
<dbReference type="Proteomes" id="UP000192247">
    <property type="component" value="Unassembled WGS sequence"/>
</dbReference>
<dbReference type="Pfam" id="PF13832">
    <property type="entry name" value="zf-HC5HC2H_2"/>
    <property type="match status" value="1"/>
</dbReference>
<dbReference type="Pfam" id="PF00439">
    <property type="entry name" value="Bromodomain"/>
    <property type="match status" value="1"/>
</dbReference>
<proteinExistence type="predicted"/>
<dbReference type="InterPro" id="IPR019542">
    <property type="entry name" value="Enhancer_polycomb-like_N"/>
</dbReference>
<feature type="compositionally biased region" description="Basic and acidic residues" evidence="11">
    <location>
        <begin position="923"/>
        <end position="945"/>
    </location>
</feature>
<feature type="domain" description="PHD-type" evidence="13">
    <location>
        <begin position="353"/>
        <end position="403"/>
    </location>
</feature>
<dbReference type="PROSITE" id="PS50016">
    <property type="entry name" value="ZF_PHD_2"/>
    <property type="match status" value="1"/>
</dbReference>
<evidence type="ECO:0000256" key="7">
    <source>
        <dbReference type="ARBA" id="ARBA00023117"/>
    </source>
</evidence>
<dbReference type="InterPro" id="IPR034732">
    <property type="entry name" value="EPHD"/>
</dbReference>
<dbReference type="Gene3D" id="1.20.920.10">
    <property type="entry name" value="Bromodomain-like"/>
    <property type="match status" value="1"/>
</dbReference>
<evidence type="ECO:0000259" key="12">
    <source>
        <dbReference type="PROSITE" id="PS50014"/>
    </source>
</evidence>
<evidence type="ECO:0000256" key="10">
    <source>
        <dbReference type="PROSITE-ProRule" id="PRU00146"/>
    </source>
</evidence>
<dbReference type="InterPro" id="IPR011011">
    <property type="entry name" value="Znf_FYVE_PHD"/>
</dbReference>
<dbReference type="PROSITE" id="PS01359">
    <property type="entry name" value="ZF_PHD_1"/>
    <property type="match status" value="1"/>
</dbReference>
<evidence type="ECO:0000256" key="11">
    <source>
        <dbReference type="SAM" id="MobiDB-lite"/>
    </source>
</evidence>
<keyword evidence="6" id="KW-0862">Zinc</keyword>
<evidence type="ECO:0000256" key="6">
    <source>
        <dbReference type="ARBA" id="ARBA00022833"/>
    </source>
</evidence>
<evidence type="ECO:0000256" key="9">
    <source>
        <dbReference type="PROSITE-ProRule" id="PRU00035"/>
    </source>
</evidence>
<feature type="region of interest" description="Disordered" evidence="11">
    <location>
        <begin position="58"/>
        <end position="156"/>
    </location>
</feature>
<dbReference type="EMBL" id="MNPL01000200">
    <property type="protein sequence ID" value="OQR80242.1"/>
    <property type="molecule type" value="Genomic_DNA"/>
</dbReference>
<gene>
    <name evidence="15" type="ORF">BIW11_00029</name>
</gene>
<comment type="subcellular location">
    <subcellularLocation>
        <location evidence="1">Nucleus</location>
    </subcellularLocation>
</comment>
<dbReference type="PROSITE" id="PS51805">
    <property type="entry name" value="EPHD"/>
    <property type="match status" value="1"/>
</dbReference>
<dbReference type="FunFam" id="3.30.40.10:FF:000007">
    <property type="entry name" value="Bromodomain containing 1, isoform CRA_b"/>
    <property type="match status" value="1"/>
</dbReference>
<dbReference type="STRING" id="418985.A0A1V9Y3D0"/>
<keyword evidence="3" id="KW-0479">Metal-binding</keyword>
<evidence type="ECO:0000256" key="1">
    <source>
        <dbReference type="ARBA" id="ARBA00004123"/>
    </source>
</evidence>
<feature type="compositionally biased region" description="Low complexity" evidence="11">
    <location>
        <begin position="224"/>
        <end position="234"/>
    </location>
</feature>
<feature type="compositionally biased region" description="Basic and acidic residues" evidence="11">
    <location>
        <begin position="58"/>
        <end position="69"/>
    </location>
</feature>
<dbReference type="Gene3D" id="3.30.40.10">
    <property type="entry name" value="Zinc/RING finger domain, C3HC4 (zinc finger)"/>
    <property type="match status" value="2"/>
</dbReference>
<feature type="compositionally biased region" description="Basic residues" evidence="11">
    <location>
        <begin position="977"/>
        <end position="990"/>
    </location>
</feature>
<dbReference type="PRINTS" id="PR00503">
    <property type="entry name" value="BROMODOMAIN"/>
</dbReference>
<dbReference type="InterPro" id="IPR001965">
    <property type="entry name" value="Znf_PHD"/>
</dbReference>
<dbReference type="InterPro" id="IPR019787">
    <property type="entry name" value="Znf_PHD-finger"/>
</dbReference>
<dbReference type="GO" id="GO:0008270">
    <property type="term" value="F:zinc ion binding"/>
    <property type="evidence" value="ECO:0007669"/>
    <property type="project" value="UniProtKB-KW"/>
</dbReference>
<keyword evidence="7 9" id="KW-0103">Bromodomain</keyword>
<dbReference type="InterPro" id="IPR036427">
    <property type="entry name" value="Bromodomain-like_sf"/>
</dbReference>
<evidence type="ECO:0000256" key="8">
    <source>
        <dbReference type="ARBA" id="ARBA00023242"/>
    </source>
</evidence>
<keyword evidence="16" id="KW-1185">Reference proteome</keyword>
<feature type="domain" description="Bromo" evidence="12">
    <location>
        <begin position="684"/>
        <end position="754"/>
    </location>
</feature>
<dbReference type="GO" id="GO:0005634">
    <property type="term" value="C:nucleus"/>
    <property type="evidence" value="ECO:0007669"/>
    <property type="project" value="UniProtKB-SubCell"/>
</dbReference>
<dbReference type="InParanoid" id="A0A1V9Y3D0"/>
<evidence type="ECO:0000313" key="16">
    <source>
        <dbReference type="Proteomes" id="UP000192247"/>
    </source>
</evidence>
<dbReference type="SUPFAM" id="SSF47370">
    <property type="entry name" value="Bromodomain"/>
    <property type="match status" value="1"/>
</dbReference>
<feature type="region of interest" description="Disordered" evidence="11">
    <location>
        <begin position="913"/>
        <end position="961"/>
    </location>
</feature>
<keyword evidence="2" id="KW-0597">Phosphoprotein</keyword>
<dbReference type="InterPro" id="IPR013087">
    <property type="entry name" value="Znf_C2H2_type"/>
</dbReference>
<comment type="caution">
    <text evidence="15">The sequence shown here is derived from an EMBL/GenBank/DDBJ whole genome shotgun (WGS) entry which is preliminary data.</text>
</comment>
<dbReference type="CDD" id="cd15572">
    <property type="entry name" value="PHD_BRPF"/>
    <property type="match status" value="1"/>
</dbReference>
<dbReference type="InterPro" id="IPR001487">
    <property type="entry name" value="Bromodomain"/>
</dbReference>
<feature type="compositionally biased region" description="Basic and acidic residues" evidence="11">
    <location>
        <begin position="198"/>
        <end position="210"/>
    </location>
</feature>
<keyword evidence="4" id="KW-0677">Repeat</keyword>
<evidence type="ECO:0000256" key="4">
    <source>
        <dbReference type="ARBA" id="ARBA00022737"/>
    </source>
</evidence>
<dbReference type="Pfam" id="PF10513">
    <property type="entry name" value="EPL1"/>
    <property type="match status" value="1"/>
</dbReference>
<feature type="compositionally biased region" description="Basic residues" evidence="11">
    <location>
        <begin position="211"/>
        <end position="223"/>
    </location>
</feature>
<evidence type="ECO:0000256" key="2">
    <source>
        <dbReference type="ARBA" id="ARBA00022553"/>
    </source>
</evidence>
<dbReference type="SMART" id="SM00249">
    <property type="entry name" value="PHD"/>
    <property type="match status" value="2"/>
</dbReference>
<dbReference type="Pfam" id="PF13831">
    <property type="entry name" value="PHD_2"/>
    <property type="match status" value="1"/>
</dbReference>
<reference evidence="15 16" key="1">
    <citation type="journal article" date="2017" name="Gigascience">
        <title>Draft genome of the honey bee ectoparasitic mite, Tropilaelaps mercedesae, is shaped by the parasitic life history.</title>
        <authorList>
            <person name="Dong X."/>
            <person name="Armstrong S.D."/>
            <person name="Xia D."/>
            <person name="Makepeace B.L."/>
            <person name="Darby A.C."/>
            <person name="Kadowaki T."/>
        </authorList>
    </citation>
    <scope>NUCLEOTIDE SEQUENCE [LARGE SCALE GENOMIC DNA]</scope>
    <source>
        <strain evidence="15">Wuxi-XJTLU</strain>
    </source>
</reference>
<dbReference type="FunFam" id="3.30.40.10:FF:000008">
    <property type="entry name" value="Bromodomain containing 1, isoform CRA_a"/>
    <property type="match status" value="1"/>
</dbReference>
<dbReference type="PANTHER" id="PTHR13793:SF107">
    <property type="entry name" value="BROMODOMAIN-CONTAINING PROTEIN HOMOLOG"/>
    <property type="match status" value="1"/>
</dbReference>
<accession>A0A1V9Y3D0</accession>
<dbReference type="InterPro" id="IPR018359">
    <property type="entry name" value="Bromodomain_CS"/>
</dbReference>
<feature type="compositionally biased region" description="Low complexity" evidence="11">
    <location>
        <begin position="70"/>
        <end position="81"/>
    </location>
</feature>
<evidence type="ECO:0000313" key="15">
    <source>
        <dbReference type="EMBL" id="OQR80242.1"/>
    </source>
</evidence>
<dbReference type="InterPro" id="IPR050701">
    <property type="entry name" value="Histone_Mod_Regulator"/>
</dbReference>
<sequence length="1030" mass="113553">MAPTGAQLKLVCDSLRSQSAPFVCPIGECGRSYKTLSGIQFHICNTRHEADAITAACERARSPRKDSKESNNNNHSGGNPNAKDNTNLRGASDSSKNKANNKLVNGNSSQAVTPSRRDEATATDMKAPGRADAPRGAIGSSPLPGASLGSGAGQPREGLTYAEAQKVVEIDVDGGLYRLNIEEPLSVILSSEANLLGHRPEGARQPDKPRSPHKTAKSKKARSSKAGAKMAGAAEVGGSGGAGALPVRLPEAVVSLVEDYECSDAPQRPATYYRFTEKTPEELDEMVEYDMDEEDTAWLEIINRKRKKQGIQSEVTGDTFELLMDRLEKESYFQAQNAPPGGSGGSGSAIDDDAVCAICQDGECHNANAILFCDMCNLAVHQECYGVPYIPEGQWLCRRCLQSPSRAVDCVLCPNRGGAFKQTSDGKWGHVVCALWVPEVYFANTVFLEPIDNICNIPAARWKLTCYICKKRGQGACIQCHKANCYTAFHVTCAQQAGLYMKLEECKSGEQSGVRKTAFCDSHAPLTYKKADKMRSARKILQERAKALPVVSIPTIPEERMMHVASLVSLPRKADFLQRLVGYWTLKRQSRNGVSLLRRLQMSHLSSRHNRNEPDLDGATAAMRDQLKYWQRIRQDLERARLLCELIRKREKLKREHIRLREQHFFAEISPLPKALNELISLLQEKDPHKIFAEPVDTHEVTDYLTLIKEPMDFSTMRTKVNNLEYRSFADVEKDFNLIVSNCMTYNAKDTIFYKAAVKLRDRGGAIIRAHRENLSINFDYDTGRLRANPLASCATGIDTKALNSLPGTPHQASNSTRASQRRCDAAAAAATAAAAASEAQQLAVSKANSLNVQDFLRSAEYRALNLQLQVNAIKSRQQMLTLEDATPLRTKHQRLLRCELVKLRRKLALEKKANETTGDADASSREHQQPKEEVVNAKETISGHDEDEESGTESDSTVETDQQANATTLAVGHTALHHQAAHHNHHARQHGVGSGSQPQKESFKVRVDPWGPRTSGTSDVPEVQCVEVQ</sequence>
<feature type="region of interest" description="Disordered" evidence="11">
    <location>
        <begin position="977"/>
        <end position="1030"/>
    </location>
</feature>
<evidence type="ECO:0000259" key="13">
    <source>
        <dbReference type="PROSITE" id="PS50016"/>
    </source>
</evidence>
<dbReference type="GO" id="GO:0006357">
    <property type="term" value="P:regulation of transcription by RNA polymerase II"/>
    <property type="evidence" value="ECO:0007669"/>
    <property type="project" value="TreeGrafter"/>
</dbReference>
<dbReference type="OrthoDB" id="20839at2759"/>
<name>A0A1V9Y3D0_9ACAR</name>
<feature type="domain" description="PHD-type" evidence="14">
    <location>
        <begin position="407"/>
        <end position="524"/>
    </location>
</feature>
<dbReference type="PROSITE" id="PS00028">
    <property type="entry name" value="ZINC_FINGER_C2H2_1"/>
    <property type="match status" value="1"/>
</dbReference>
<evidence type="ECO:0000256" key="3">
    <source>
        <dbReference type="ARBA" id="ARBA00022723"/>
    </source>
</evidence>
<dbReference type="InterPro" id="IPR019786">
    <property type="entry name" value="Zinc_finger_PHD-type_CS"/>
</dbReference>
<dbReference type="CDD" id="cd15670">
    <property type="entry name" value="ePHD_BRPF"/>
    <property type="match status" value="1"/>
</dbReference>
<protein>
    <submittedName>
        <fullName evidence="15">Peregrin-like</fullName>
    </submittedName>
</protein>
<dbReference type="SUPFAM" id="SSF57903">
    <property type="entry name" value="FYVE/PHD zinc finger"/>
    <property type="match status" value="1"/>
</dbReference>